<dbReference type="Pfam" id="PF14091">
    <property type="entry name" value="DUF4269"/>
    <property type="match status" value="1"/>
</dbReference>
<dbReference type="STRING" id="634771.SAMN04488128_108103"/>
<accession>A0A1T4U3H6</accession>
<evidence type="ECO:0000313" key="2">
    <source>
        <dbReference type="Proteomes" id="UP000190367"/>
    </source>
</evidence>
<sequence length="174" mass="19689">MHDFTDIAYLQNGPTFHQQVYDLLTRRQLLSGLSAFSPVFAGSIPINVHTAGSDIDIICCFDNKELFITCVTELFQQYPDFALREITIREIPAVVANFTTDGQPVEVFGQAIPVKEQMAYRHLLIEAAILQQKGEDFRRQVISLKAQGYNTEAAFCHLLDIPGDPFLELLKWKP</sequence>
<evidence type="ECO:0008006" key="3">
    <source>
        <dbReference type="Google" id="ProtNLM"/>
    </source>
</evidence>
<proteinExistence type="predicted"/>
<keyword evidence="2" id="KW-1185">Reference proteome</keyword>
<dbReference type="OrthoDB" id="6402248at2"/>
<organism evidence="1 2">
    <name type="scientific">Chitinophaga eiseniae</name>
    <dbReference type="NCBI Taxonomy" id="634771"/>
    <lineage>
        <taxon>Bacteria</taxon>
        <taxon>Pseudomonadati</taxon>
        <taxon>Bacteroidota</taxon>
        <taxon>Chitinophagia</taxon>
        <taxon>Chitinophagales</taxon>
        <taxon>Chitinophagaceae</taxon>
        <taxon>Chitinophaga</taxon>
    </lineage>
</organism>
<protein>
    <recommendedName>
        <fullName evidence="3">DUF4269 domain-containing protein</fullName>
    </recommendedName>
</protein>
<gene>
    <name evidence="1" type="ORF">SAMN04488128_108103</name>
</gene>
<dbReference type="AlphaFoldDB" id="A0A1T4U3H6"/>
<reference evidence="2" key="1">
    <citation type="submission" date="2017-02" db="EMBL/GenBank/DDBJ databases">
        <authorList>
            <person name="Varghese N."/>
            <person name="Submissions S."/>
        </authorList>
    </citation>
    <scope>NUCLEOTIDE SEQUENCE [LARGE SCALE GENOMIC DNA]</scope>
    <source>
        <strain evidence="2">DSM 22224</strain>
    </source>
</reference>
<evidence type="ECO:0000313" key="1">
    <source>
        <dbReference type="EMBL" id="SKA47109.1"/>
    </source>
</evidence>
<dbReference type="InterPro" id="IPR025365">
    <property type="entry name" value="DUF4269"/>
</dbReference>
<name>A0A1T4U3H6_9BACT</name>
<dbReference type="Proteomes" id="UP000190367">
    <property type="component" value="Unassembled WGS sequence"/>
</dbReference>
<dbReference type="EMBL" id="FUWZ01000008">
    <property type="protein sequence ID" value="SKA47109.1"/>
    <property type="molecule type" value="Genomic_DNA"/>
</dbReference>
<dbReference type="RefSeq" id="WP_078673158.1">
    <property type="nucleotide sequence ID" value="NZ_FUWZ01000008.1"/>
</dbReference>